<keyword evidence="2" id="KW-1185">Reference proteome</keyword>
<proteinExistence type="predicted"/>
<reference evidence="1" key="2">
    <citation type="submission" date="2025-09" db="UniProtKB">
        <authorList>
            <consortium name="EnsemblPlants"/>
        </authorList>
    </citation>
    <scope>IDENTIFICATION</scope>
</reference>
<sequence length="128" mass="14521">MANPMYGSGPLRSRGSFGDRRNASSSDEIQLRIDPVHGDLDEEIDGLHSRVRLLKGVAQEINSEAKFQNDFLNQLQMTLMKAQAGVKNNMRRMNKSIIQQGSNHIVHVVLFALLCFFVVYLLSKFSRR</sequence>
<organism evidence="1 2">
    <name type="scientific">Avena sativa</name>
    <name type="common">Oat</name>
    <dbReference type="NCBI Taxonomy" id="4498"/>
    <lineage>
        <taxon>Eukaryota</taxon>
        <taxon>Viridiplantae</taxon>
        <taxon>Streptophyta</taxon>
        <taxon>Embryophyta</taxon>
        <taxon>Tracheophyta</taxon>
        <taxon>Spermatophyta</taxon>
        <taxon>Magnoliopsida</taxon>
        <taxon>Liliopsida</taxon>
        <taxon>Poales</taxon>
        <taxon>Poaceae</taxon>
        <taxon>BOP clade</taxon>
        <taxon>Pooideae</taxon>
        <taxon>Poodae</taxon>
        <taxon>Poeae</taxon>
        <taxon>Poeae Chloroplast Group 1 (Aveneae type)</taxon>
        <taxon>Aveninae</taxon>
        <taxon>Avena</taxon>
    </lineage>
</organism>
<protein>
    <submittedName>
        <fullName evidence="1">Uncharacterized protein</fullName>
    </submittedName>
</protein>
<dbReference type="Proteomes" id="UP001732700">
    <property type="component" value="Chromosome 2C"/>
</dbReference>
<evidence type="ECO:0000313" key="2">
    <source>
        <dbReference type="Proteomes" id="UP001732700"/>
    </source>
</evidence>
<reference evidence="1" key="1">
    <citation type="submission" date="2021-05" db="EMBL/GenBank/DDBJ databases">
        <authorList>
            <person name="Scholz U."/>
            <person name="Mascher M."/>
            <person name="Fiebig A."/>
        </authorList>
    </citation>
    <scope>NUCLEOTIDE SEQUENCE [LARGE SCALE GENOMIC DNA]</scope>
</reference>
<accession>A0ACD5ULZ2</accession>
<evidence type="ECO:0000313" key="1">
    <source>
        <dbReference type="EnsemblPlants" id="AVESA.00010b.r2.2CG0271100.1.CDS"/>
    </source>
</evidence>
<name>A0ACD5ULZ2_AVESA</name>
<dbReference type="EnsemblPlants" id="AVESA.00010b.r2.2CG0271100.1">
    <property type="protein sequence ID" value="AVESA.00010b.r2.2CG0271100.1.CDS"/>
    <property type="gene ID" value="AVESA.00010b.r2.2CG0271100"/>
</dbReference>